<dbReference type="InterPro" id="IPR045338">
    <property type="entry name" value="DUF6535"/>
</dbReference>
<protein>
    <recommendedName>
        <fullName evidence="3">DUF6535 domain-containing protein</fullName>
    </recommendedName>
</protein>
<dbReference type="RefSeq" id="XP_024337911.1">
    <property type="nucleotide sequence ID" value="XM_024486014.1"/>
</dbReference>
<name>A0A1X6MXQ6_9APHY</name>
<feature type="transmembrane region" description="Helical" evidence="2">
    <location>
        <begin position="209"/>
        <end position="230"/>
    </location>
</feature>
<feature type="transmembrane region" description="Helical" evidence="2">
    <location>
        <begin position="180"/>
        <end position="203"/>
    </location>
</feature>
<evidence type="ECO:0000313" key="5">
    <source>
        <dbReference type="Proteomes" id="UP000194127"/>
    </source>
</evidence>
<sequence length="956" mass="106471">MTRRGQMARRQHSTTRQVAHGYILSGLRAETWKLYIEQAIKQEEEYLKACNMEMDTMLLFATLFSGVLTAFVIESYPSLEADTGDVAVQLLQQILVTLQANSTAPPTETIHVDQFFQPDSSAVRVNSYWFAALVVSISTAFLTILAKQWLFSLSRGLASTEEMMGRQQQYRHDNLSAWRLAPILLALPVLLHISLLLFLIGLVEFLLPINKIVATVAGSLAAATILFYAITHIVSLVRPACPYRTSVTNVILACNDSFFREVMADWWSIKTVIEIRLPMFIRSWLRSLSAESLEAYDYTIGALGHPGLWRRKNKAWWSQKLSRIFTPEYWEDKYIASNAEEIDARALARMVKMFPRSEACPQLLVEDLVRFRGLVAHRDILLEAGAIGLVVRNLRSIYGGALGNLPAETREVVLRLAGALARMVTEAEEDDPRTPVRISGIPLPLDPAIASDVLLGDDGIRSLTASSLCVPDAPVRDHGNLTFFANMLRLHLVVSSDQWYWRPIKTSVEGFHNRILDRLEITNLGDEHLLTLVNTTIYIAMRPIQVESDSIRAWAEDRPQAQNSDRALEILTTIMLQNPGMGHAVRRQICWGIWRCHKQIPARGKYIQFGSLIPIVAKTEHLAEHLADFLASPKNHIIAIGSPVQRAVLALTEGLMRSSSKETVEVDQRDRDRLLFTLTNALPDFLDVLCLQYCEGEISSLISFFRQTATICVLILSAEGGDNAERPVLDKKRLLRSLCGLLVQVARGAGQPPTPTRRQSRTSLVQEKDSASHIQEMTAPAHTLPLTRTSSGASFTQENVTDPVHEVAVSNLDGMTFDSQPGSQTSDNDSLRRIAYGTACQIALLELSAKKIIQDVPQHKPAFEAVSTETLVKEGFLPVLHAAPSLSTYSEEIKTVLSIIATLSCNRDATVLDMEILKALRDPSNAMPDLLLRLNHIQGYKDCLDAALHNLVETLA</sequence>
<reference evidence="4 5" key="1">
    <citation type="submission" date="2017-04" db="EMBL/GenBank/DDBJ databases">
        <title>Genome Sequence of the Model Brown-Rot Fungus Postia placenta SB12.</title>
        <authorList>
            <consortium name="DOE Joint Genome Institute"/>
            <person name="Gaskell J."/>
            <person name="Kersten P."/>
            <person name="Larrondo L.F."/>
            <person name="Canessa P."/>
            <person name="Martinez D."/>
            <person name="Hibbett D."/>
            <person name="Schmoll M."/>
            <person name="Kubicek C.P."/>
            <person name="Martinez A.T."/>
            <person name="Yadav J."/>
            <person name="Master E."/>
            <person name="Magnuson J.K."/>
            <person name="James T."/>
            <person name="Yaver D."/>
            <person name="Berka R."/>
            <person name="Labutti K."/>
            <person name="Lipzen A."/>
            <person name="Aerts A."/>
            <person name="Barry K."/>
            <person name="Henrissat B."/>
            <person name="Blanchette R."/>
            <person name="Grigoriev I."/>
            <person name="Cullen D."/>
        </authorList>
    </citation>
    <scope>NUCLEOTIDE SEQUENCE [LARGE SCALE GENOMIC DNA]</scope>
    <source>
        <strain evidence="4 5">MAD-698-R-SB12</strain>
    </source>
</reference>
<dbReference type="AlphaFoldDB" id="A0A1X6MXQ6"/>
<evidence type="ECO:0000259" key="3">
    <source>
        <dbReference type="Pfam" id="PF20153"/>
    </source>
</evidence>
<dbReference type="STRING" id="670580.A0A1X6MXQ6"/>
<dbReference type="Proteomes" id="UP000194127">
    <property type="component" value="Unassembled WGS sequence"/>
</dbReference>
<evidence type="ECO:0000256" key="1">
    <source>
        <dbReference type="SAM" id="MobiDB-lite"/>
    </source>
</evidence>
<feature type="transmembrane region" description="Helical" evidence="2">
    <location>
        <begin position="128"/>
        <end position="146"/>
    </location>
</feature>
<organism evidence="4 5">
    <name type="scientific">Postia placenta MAD-698-R-SB12</name>
    <dbReference type="NCBI Taxonomy" id="670580"/>
    <lineage>
        <taxon>Eukaryota</taxon>
        <taxon>Fungi</taxon>
        <taxon>Dikarya</taxon>
        <taxon>Basidiomycota</taxon>
        <taxon>Agaricomycotina</taxon>
        <taxon>Agaricomycetes</taxon>
        <taxon>Polyporales</taxon>
        <taxon>Adustoporiaceae</taxon>
        <taxon>Rhodonia</taxon>
    </lineage>
</organism>
<accession>A0A1X6MXQ6</accession>
<keyword evidence="5" id="KW-1185">Reference proteome</keyword>
<proteinExistence type="predicted"/>
<dbReference type="OrthoDB" id="3269725at2759"/>
<evidence type="ECO:0000256" key="2">
    <source>
        <dbReference type="SAM" id="Phobius"/>
    </source>
</evidence>
<dbReference type="GeneID" id="36330963"/>
<dbReference type="Pfam" id="PF20153">
    <property type="entry name" value="DUF6535"/>
    <property type="match status" value="1"/>
</dbReference>
<evidence type="ECO:0000313" key="4">
    <source>
        <dbReference type="EMBL" id="OSX61117.1"/>
    </source>
</evidence>
<keyword evidence="2" id="KW-0472">Membrane</keyword>
<feature type="domain" description="DUF6535" evidence="3">
    <location>
        <begin position="32"/>
        <end position="207"/>
    </location>
</feature>
<feature type="region of interest" description="Disordered" evidence="1">
    <location>
        <begin position="748"/>
        <end position="768"/>
    </location>
</feature>
<gene>
    <name evidence="4" type="ORF">POSPLADRAFT_1147026</name>
</gene>
<keyword evidence="2" id="KW-1133">Transmembrane helix</keyword>
<dbReference type="EMBL" id="KZ110599">
    <property type="protein sequence ID" value="OSX61117.1"/>
    <property type="molecule type" value="Genomic_DNA"/>
</dbReference>
<keyword evidence="2" id="KW-0812">Transmembrane</keyword>